<dbReference type="AlphaFoldDB" id="A9U4N8"/>
<accession>A9U4N8</accession>
<sequence>MAWRNEWIMNTTLFSSDQMCLVVSLNFLGTDFALLNDRGMKHIRICLNCLLLQLPLIHSVDILNWHAKASGDILFSGLAMATSGGTCGDVDLGLLHSASFLKFPIDKPNDPNREIQSRLSFLLLLTGVGTTLGFKEVLFLERTLELSCRERERVQKRPRLSACLSVGETILDGEEAVDGAGESKGGKSPMQDDGSESLSSSQEFAEKGKEDSAKKEVYTERFKSIDTRVEEVEDARCDESGKIQFI</sequence>
<proteinExistence type="predicted"/>
<evidence type="ECO:0000256" key="1">
    <source>
        <dbReference type="SAM" id="MobiDB-lite"/>
    </source>
</evidence>
<feature type="region of interest" description="Disordered" evidence="1">
    <location>
        <begin position="175"/>
        <end position="215"/>
    </location>
</feature>
<organism>
    <name type="scientific">Physcomitrium patens</name>
    <name type="common">Spreading-leaved earth moss</name>
    <name type="synonym">Physcomitrella patens</name>
    <dbReference type="NCBI Taxonomy" id="3218"/>
    <lineage>
        <taxon>Eukaryota</taxon>
        <taxon>Viridiplantae</taxon>
        <taxon>Streptophyta</taxon>
        <taxon>Embryophyta</taxon>
        <taxon>Bryophyta</taxon>
        <taxon>Bryophytina</taxon>
        <taxon>Bryopsida</taxon>
        <taxon>Funariidae</taxon>
        <taxon>Funariales</taxon>
        <taxon>Funariaceae</taxon>
        <taxon>Physcomitrium</taxon>
    </lineage>
</organism>
<feature type="compositionally biased region" description="Basic and acidic residues" evidence="1">
    <location>
        <begin position="204"/>
        <end position="215"/>
    </location>
</feature>
<gene>
    <name evidence="2" type="ORF">PHYPADRAFT_102044</name>
</gene>
<protein>
    <submittedName>
        <fullName evidence="2">Predicted protein</fullName>
    </submittedName>
</protein>
<reference evidence="2" key="1">
    <citation type="journal article" date="2008" name="Science">
        <title>The Physcomitrella genome reveals evolutionary insights into the conquest of land by plants.</title>
        <authorList>
            <person name="Rensing S."/>
            <person name="Lang D."/>
            <person name="Zimmer A."/>
            <person name="Terry A."/>
            <person name="Salamov A."/>
            <person name="Shapiro H."/>
            <person name="Nishiyama T."/>
            <person name="Perroud P.-F."/>
            <person name="Lindquist E."/>
            <person name="Kamisugi Y."/>
            <person name="Tanahashi T."/>
            <person name="Sakakibara K."/>
            <person name="Fujita T."/>
            <person name="Oishi K."/>
            <person name="Shin-I T."/>
            <person name="Kuroki Y."/>
            <person name="Toyoda A."/>
            <person name="Suzuki Y."/>
            <person name="Hashimoto A."/>
            <person name="Yamaguchi K."/>
            <person name="Sugano A."/>
            <person name="Kohara Y."/>
            <person name="Fujiyama A."/>
            <person name="Anterola A."/>
            <person name="Aoki S."/>
            <person name="Ashton N."/>
            <person name="Barbazuk W.B."/>
            <person name="Barker E."/>
            <person name="Bennetzen J."/>
            <person name="Bezanilla M."/>
            <person name="Blankenship R."/>
            <person name="Cho S.H."/>
            <person name="Dutcher S."/>
            <person name="Estelle M."/>
            <person name="Fawcett J.A."/>
            <person name="Gundlach H."/>
            <person name="Hanada K."/>
            <person name="Heyl A."/>
            <person name="Hicks K.A."/>
            <person name="Hugh J."/>
            <person name="Lohr M."/>
            <person name="Mayer K."/>
            <person name="Melkozernov A."/>
            <person name="Murata T."/>
            <person name="Nelson D."/>
            <person name="Pils B."/>
            <person name="Prigge M."/>
            <person name="Reiss B."/>
            <person name="Renner T."/>
            <person name="Rombauts S."/>
            <person name="Rushton P."/>
            <person name="Sanderfoot A."/>
            <person name="Schween G."/>
            <person name="Shiu S.-H."/>
            <person name="Stueber K."/>
            <person name="Theodoulou F.L."/>
            <person name="Tu H."/>
            <person name="Van de Peer Y."/>
            <person name="Verrier P.J."/>
            <person name="Waters E."/>
            <person name="Wood A."/>
            <person name="Yang L."/>
            <person name="Cove D."/>
            <person name="Cuming A."/>
            <person name="Hasebe M."/>
            <person name="Lucas S."/>
            <person name="Mishler D.B."/>
            <person name="Reski R."/>
            <person name="Grigoriev I."/>
            <person name="Quatrano R.S."/>
            <person name="Boore J.L."/>
        </authorList>
    </citation>
    <scope>NUCLEOTIDE SEQUENCE [LARGE SCALE GENOMIC DNA]</scope>
</reference>
<dbReference type="EMBL" id="DS545396">
    <property type="protein sequence ID" value="EDQ49363.1"/>
    <property type="molecule type" value="Genomic_DNA"/>
</dbReference>
<name>A9U4N8_PHYPA</name>
<evidence type="ECO:0000313" key="2">
    <source>
        <dbReference type="EMBL" id="EDQ49363.1"/>
    </source>
</evidence>